<dbReference type="InterPro" id="IPR009003">
    <property type="entry name" value="Peptidase_S1_PA"/>
</dbReference>
<evidence type="ECO:0000313" key="8">
    <source>
        <dbReference type="Proteomes" id="UP000829291"/>
    </source>
</evidence>
<dbReference type="PROSITE" id="PS00134">
    <property type="entry name" value="TRYPSIN_HIS"/>
    <property type="match status" value="1"/>
</dbReference>
<feature type="domain" description="Peptidase S1" evidence="6">
    <location>
        <begin position="549"/>
        <end position="803"/>
    </location>
</feature>
<evidence type="ECO:0000259" key="7">
    <source>
        <dbReference type="PROSITE" id="PS50923"/>
    </source>
</evidence>
<keyword evidence="1 2" id="KW-1015">Disulfide bond</keyword>
<dbReference type="RefSeq" id="XP_046589799.1">
    <property type="nucleotide sequence ID" value="XM_046733843.1"/>
</dbReference>
<feature type="compositionally biased region" description="Low complexity" evidence="4">
    <location>
        <begin position="384"/>
        <end position="395"/>
    </location>
</feature>
<accession>A0ABM3FP49</accession>
<dbReference type="SUPFAM" id="SSF50494">
    <property type="entry name" value="Trypsin-like serine proteases"/>
    <property type="match status" value="1"/>
</dbReference>
<dbReference type="Pfam" id="PF00084">
    <property type="entry name" value="Sushi"/>
    <property type="match status" value="1"/>
</dbReference>
<dbReference type="PANTHER" id="PTHR24252">
    <property type="entry name" value="ACROSIN-RELATED"/>
    <property type="match status" value="1"/>
</dbReference>
<dbReference type="SMART" id="SM00192">
    <property type="entry name" value="LDLa"/>
    <property type="match status" value="1"/>
</dbReference>
<evidence type="ECO:0000256" key="4">
    <source>
        <dbReference type="SAM" id="MobiDB-lite"/>
    </source>
</evidence>
<proteinExistence type="predicted"/>
<sequence length="806" mass="87410">MRWGTCISVILVAAAIAETLCNDVVSDLPTETRKKRQFSLGSLTQTLGRPNRLSSNSDREYSRTTDRYTEDQPSGRQILGFQAQPVMNGLGGVSGIALDVQAGGFGVSTALGLGVQGPQRSEPNGPQSGEERPPSFQGRPGNNPPGLQGRPGNNPPGLQGRPGNNPPGNQGGRPPGRPDDRPGRPDDRPGRPDQGFGPQEGGPGERPEPYNERPEEPNGFQNGRPDQVEKLSGGVDSRGQGGQRPGQQNERPQSTQYDFENNRPITANNGNQNSRPTQNNAGRPAGSANDYQSSGNNVQPSNNQNRDEDEINSYNGVSTASQPLSNRGQGNKKCRGNQYTCQNRECVPRNARCNGINECQDGSDENNCQTGQSRPSQDSSSDYTTAAPITPTSGSTTGGCILPEQPTGGRYELDSCKRPCVPSTGSRVPLSSFLTYMCNEGYTLKGNNVSFCHNNEWYLPPTCVKTCSPLKSNSVDIICKLNGAIVSCESNISPGTKATLNCKHSYKLPLADDPVYRDLTCLEEGIWDRTLFRCLPECGTAVAHGNTLIVNGFKAKRGVFPWHVAIYQRNSPGSFMQICAGTLISPALVVSAAHCFYEDSINEVQDASNYAVAAGKYYRSYNAPETYVQKSMVKKIDVATRYYGASGNYAEDIALVHLETTFNLSTLVRPICMDWDNRYEREQLQNGKTGKAVGWGKTEAGVPSEELKEINLPFIPYQECVSAVPEEFKGYVTADKFCAGYLNGSSLCEGDSGGGLCFQLDGLWYLRGIVSVSPVSQNTCDNHYYTAFTNVGRFREWIRAAYIGVA</sequence>
<feature type="region of interest" description="Disordered" evidence="4">
    <location>
        <begin position="364"/>
        <end position="400"/>
    </location>
</feature>
<keyword evidence="9" id="KW-0378">Hydrolase</keyword>
<feature type="compositionally biased region" description="Low complexity" evidence="4">
    <location>
        <begin position="137"/>
        <end position="168"/>
    </location>
</feature>
<evidence type="ECO:0000256" key="5">
    <source>
        <dbReference type="SAM" id="SignalP"/>
    </source>
</evidence>
<dbReference type="PROSITE" id="PS50068">
    <property type="entry name" value="LDLRA_2"/>
    <property type="match status" value="1"/>
</dbReference>
<dbReference type="InterPro" id="IPR001314">
    <property type="entry name" value="Peptidase_S1A"/>
</dbReference>
<dbReference type="PROSITE" id="PS50923">
    <property type="entry name" value="SUSHI"/>
    <property type="match status" value="1"/>
</dbReference>
<dbReference type="GO" id="GO:0006508">
    <property type="term" value="P:proteolysis"/>
    <property type="evidence" value="ECO:0007669"/>
    <property type="project" value="UniProtKB-KW"/>
</dbReference>
<dbReference type="Pfam" id="PF00089">
    <property type="entry name" value="Trypsin"/>
    <property type="match status" value="1"/>
</dbReference>
<dbReference type="InterPro" id="IPR002172">
    <property type="entry name" value="LDrepeatLR_classA_rpt"/>
</dbReference>
<dbReference type="GO" id="GO:0008233">
    <property type="term" value="F:peptidase activity"/>
    <property type="evidence" value="ECO:0007669"/>
    <property type="project" value="UniProtKB-KW"/>
</dbReference>
<dbReference type="Gene3D" id="4.10.400.10">
    <property type="entry name" value="Low-density Lipoprotein Receptor"/>
    <property type="match status" value="1"/>
</dbReference>
<evidence type="ECO:0000256" key="1">
    <source>
        <dbReference type="ARBA" id="ARBA00023157"/>
    </source>
</evidence>
<evidence type="ECO:0000256" key="3">
    <source>
        <dbReference type="PROSITE-ProRule" id="PRU00302"/>
    </source>
</evidence>
<dbReference type="CDD" id="cd00033">
    <property type="entry name" value="CCP"/>
    <property type="match status" value="1"/>
</dbReference>
<dbReference type="PROSITE" id="PS50240">
    <property type="entry name" value="TRYPSIN_DOM"/>
    <property type="match status" value="1"/>
</dbReference>
<dbReference type="Pfam" id="PF00057">
    <property type="entry name" value="Ldl_recept_a"/>
    <property type="match status" value="1"/>
</dbReference>
<feature type="domain" description="Sushi" evidence="7">
    <location>
        <begin position="414"/>
        <end position="465"/>
    </location>
</feature>
<evidence type="ECO:0000313" key="9">
    <source>
        <dbReference type="RefSeq" id="XP_046589799.1"/>
    </source>
</evidence>
<dbReference type="GeneID" id="107222876"/>
<feature type="compositionally biased region" description="Polar residues" evidence="4">
    <location>
        <begin position="249"/>
        <end position="281"/>
    </location>
</feature>
<keyword evidence="9" id="KW-0645">Protease</keyword>
<dbReference type="SUPFAM" id="SSF57535">
    <property type="entry name" value="Complement control module/SCR domain"/>
    <property type="match status" value="1"/>
</dbReference>
<dbReference type="InterPro" id="IPR043504">
    <property type="entry name" value="Peptidase_S1_PA_chymotrypsin"/>
</dbReference>
<dbReference type="InterPro" id="IPR001254">
    <property type="entry name" value="Trypsin_dom"/>
</dbReference>
<dbReference type="InterPro" id="IPR023415">
    <property type="entry name" value="LDLR_class-A_CS"/>
</dbReference>
<gene>
    <name evidence="9" type="primary">LOC107222876</name>
</gene>
<dbReference type="CDD" id="cd00190">
    <property type="entry name" value="Tryp_SPc"/>
    <property type="match status" value="1"/>
</dbReference>
<reference evidence="9" key="1">
    <citation type="submission" date="2025-08" db="UniProtKB">
        <authorList>
            <consortium name="RefSeq"/>
        </authorList>
    </citation>
    <scope>IDENTIFICATION</scope>
    <source>
        <tissue evidence="9">Thorax and Abdomen</tissue>
    </source>
</reference>
<dbReference type="Gene3D" id="2.40.10.10">
    <property type="entry name" value="Trypsin-like serine proteases"/>
    <property type="match status" value="1"/>
</dbReference>
<keyword evidence="5" id="KW-0732">Signal</keyword>
<dbReference type="PRINTS" id="PR00722">
    <property type="entry name" value="CHYMOTRYPSIN"/>
</dbReference>
<feature type="compositionally biased region" description="Polar residues" evidence="4">
    <location>
        <begin position="365"/>
        <end position="383"/>
    </location>
</feature>
<dbReference type="CDD" id="cd00112">
    <property type="entry name" value="LDLa"/>
    <property type="match status" value="1"/>
</dbReference>
<feature type="compositionally biased region" description="Basic and acidic residues" evidence="4">
    <location>
        <begin position="57"/>
        <end position="70"/>
    </location>
</feature>
<protein>
    <submittedName>
        <fullName evidence="9">Modular serine protease isoform X3</fullName>
    </submittedName>
</protein>
<dbReference type="InterPro" id="IPR000436">
    <property type="entry name" value="Sushi_SCR_CCP_dom"/>
</dbReference>
<dbReference type="SMART" id="SM00020">
    <property type="entry name" value="Tryp_SPc"/>
    <property type="match status" value="1"/>
</dbReference>
<organism evidence="8 9">
    <name type="scientific">Neodiprion lecontei</name>
    <name type="common">Redheaded pine sawfly</name>
    <dbReference type="NCBI Taxonomy" id="441921"/>
    <lineage>
        <taxon>Eukaryota</taxon>
        <taxon>Metazoa</taxon>
        <taxon>Ecdysozoa</taxon>
        <taxon>Arthropoda</taxon>
        <taxon>Hexapoda</taxon>
        <taxon>Insecta</taxon>
        <taxon>Pterygota</taxon>
        <taxon>Neoptera</taxon>
        <taxon>Endopterygota</taxon>
        <taxon>Hymenoptera</taxon>
        <taxon>Tenthredinoidea</taxon>
        <taxon>Diprionidae</taxon>
        <taxon>Diprioninae</taxon>
        <taxon>Neodiprion</taxon>
    </lineage>
</organism>
<name>A0ABM3FP49_NEOLC</name>
<feature type="compositionally biased region" description="Polar residues" evidence="4">
    <location>
        <begin position="43"/>
        <end position="56"/>
    </location>
</feature>
<feature type="compositionally biased region" description="Polar residues" evidence="4">
    <location>
        <begin position="289"/>
        <end position="304"/>
    </location>
</feature>
<feature type="region of interest" description="Disordered" evidence="4">
    <location>
        <begin position="113"/>
        <end position="333"/>
    </location>
</feature>
<keyword evidence="8" id="KW-1185">Reference proteome</keyword>
<dbReference type="Proteomes" id="UP000829291">
    <property type="component" value="Chromosome 3"/>
</dbReference>
<dbReference type="Gene3D" id="2.10.70.10">
    <property type="entry name" value="Complement Module, domain 1"/>
    <property type="match status" value="1"/>
</dbReference>
<feature type="signal peptide" evidence="5">
    <location>
        <begin position="1"/>
        <end position="21"/>
    </location>
</feature>
<feature type="region of interest" description="Disordered" evidence="4">
    <location>
        <begin position="43"/>
        <end position="76"/>
    </location>
</feature>
<dbReference type="InterPro" id="IPR018114">
    <property type="entry name" value="TRYPSIN_HIS"/>
</dbReference>
<dbReference type="PANTHER" id="PTHR24252:SF7">
    <property type="entry name" value="HYALIN"/>
    <property type="match status" value="1"/>
</dbReference>
<dbReference type="InterPro" id="IPR035976">
    <property type="entry name" value="Sushi/SCR/CCP_sf"/>
</dbReference>
<evidence type="ECO:0000259" key="6">
    <source>
        <dbReference type="PROSITE" id="PS50240"/>
    </source>
</evidence>
<feature type="compositionally biased region" description="Polar residues" evidence="4">
    <location>
        <begin position="118"/>
        <end position="127"/>
    </location>
</feature>
<feature type="disulfide bond" evidence="2">
    <location>
        <begin position="353"/>
        <end position="368"/>
    </location>
</feature>
<feature type="disulfide bond" evidence="2">
    <location>
        <begin position="334"/>
        <end position="346"/>
    </location>
</feature>
<feature type="compositionally biased region" description="Polar residues" evidence="4">
    <location>
        <begin position="312"/>
        <end position="329"/>
    </location>
</feature>
<dbReference type="SMART" id="SM00032">
    <property type="entry name" value="CCP"/>
    <property type="match status" value="1"/>
</dbReference>
<dbReference type="PROSITE" id="PS01209">
    <property type="entry name" value="LDLRA_1"/>
    <property type="match status" value="1"/>
</dbReference>
<feature type="disulfide bond" evidence="2">
    <location>
        <begin position="341"/>
        <end position="359"/>
    </location>
</feature>
<dbReference type="SUPFAM" id="SSF57424">
    <property type="entry name" value="LDL receptor-like module"/>
    <property type="match status" value="1"/>
</dbReference>
<evidence type="ECO:0000256" key="2">
    <source>
        <dbReference type="PROSITE-ProRule" id="PRU00124"/>
    </source>
</evidence>
<comment type="caution">
    <text evidence="3">Lacks conserved residue(s) required for the propagation of feature annotation.</text>
</comment>
<dbReference type="InterPro" id="IPR036055">
    <property type="entry name" value="LDL_receptor-like_sf"/>
</dbReference>
<feature type="chain" id="PRO_5047118921" evidence="5">
    <location>
        <begin position="22"/>
        <end position="806"/>
    </location>
</feature>
<keyword evidence="3" id="KW-0768">Sushi</keyword>
<feature type="compositionally biased region" description="Basic and acidic residues" evidence="4">
    <location>
        <begin position="176"/>
        <end position="191"/>
    </location>
</feature>
<feature type="compositionally biased region" description="Basic and acidic residues" evidence="4">
    <location>
        <begin position="203"/>
        <end position="216"/>
    </location>
</feature>